<organism evidence="1 2">
    <name type="scientific">Metabacillus herbersteinensis</name>
    <dbReference type="NCBI Taxonomy" id="283816"/>
    <lineage>
        <taxon>Bacteria</taxon>
        <taxon>Bacillati</taxon>
        <taxon>Bacillota</taxon>
        <taxon>Bacilli</taxon>
        <taxon>Bacillales</taxon>
        <taxon>Bacillaceae</taxon>
        <taxon>Metabacillus</taxon>
    </lineage>
</organism>
<protein>
    <submittedName>
        <fullName evidence="1">Alkaline phosphatase family protein</fullName>
    </submittedName>
</protein>
<sequence>MTIKRSEKKHIIMLFIDTLMNPTLQEAVKNGKAPALQFFIENGYNIPNVVSPFPTMSVNVDSTLLTGVYSDQHKVPGLVWFNKKENRIINYGSHARELIKLGLRQSMEDIFYNLNHNHLSKKHKTIHEILMDQDIQTASINTLLYRGNQSVQLTFPVLFSLVTGMRRKIFAYAPYVFSYGAMAKLNPSKGNSFFWQKYGFNNKFAANELNYLIERDMLPALTIAYFPDLDQRIHKKGRMDTKGIEKVDKQLQKILNTYRTWEDALTNNIWIILGDNGQAWIDNDRNLALIDLRKLLHSYQIPKLKDGITSSDQVILCVNERMSFIYTLDSKTVPLEELASILQKDERIDVIAWKKGNSIIVTSGIQDGQLKFHPEGNFIDEYGQSWSIEGELELLDLSINENTVNYRAYPDALARLYTTFFSHEGDYLVVSAKPGYEFIGEGSPTHVGGASHGGLHEQDSLVSMIVTGTNTKPKNLRILELKDWILSLI</sequence>
<dbReference type="InterPro" id="IPR002591">
    <property type="entry name" value="Phosphodiest/P_Trfase"/>
</dbReference>
<evidence type="ECO:0000313" key="1">
    <source>
        <dbReference type="EMBL" id="MFC0271415.1"/>
    </source>
</evidence>
<proteinExistence type="predicted"/>
<gene>
    <name evidence="1" type="ORF">ACFFIX_08105</name>
</gene>
<dbReference type="InterPro" id="IPR017850">
    <property type="entry name" value="Alkaline_phosphatase_core_sf"/>
</dbReference>
<dbReference type="SUPFAM" id="SSF53649">
    <property type="entry name" value="Alkaline phosphatase-like"/>
    <property type="match status" value="1"/>
</dbReference>
<name>A0ABV6GCL8_9BACI</name>
<comment type="caution">
    <text evidence="1">The sequence shown here is derived from an EMBL/GenBank/DDBJ whole genome shotgun (WGS) entry which is preliminary data.</text>
</comment>
<keyword evidence="2" id="KW-1185">Reference proteome</keyword>
<accession>A0ABV6GCL8</accession>
<dbReference type="EMBL" id="JBHLVO010000004">
    <property type="protein sequence ID" value="MFC0271415.1"/>
    <property type="molecule type" value="Genomic_DNA"/>
</dbReference>
<dbReference type="Gene3D" id="3.40.720.10">
    <property type="entry name" value="Alkaline Phosphatase, subunit A"/>
    <property type="match status" value="1"/>
</dbReference>
<dbReference type="Proteomes" id="UP001589854">
    <property type="component" value="Unassembled WGS sequence"/>
</dbReference>
<dbReference type="RefSeq" id="WP_378932344.1">
    <property type="nucleotide sequence ID" value="NZ_JBHLVO010000004.1"/>
</dbReference>
<dbReference type="Pfam" id="PF01663">
    <property type="entry name" value="Phosphodiest"/>
    <property type="match status" value="1"/>
</dbReference>
<reference evidence="1 2" key="1">
    <citation type="submission" date="2024-09" db="EMBL/GenBank/DDBJ databases">
        <authorList>
            <person name="Sun Q."/>
            <person name="Mori K."/>
        </authorList>
    </citation>
    <scope>NUCLEOTIDE SEQUENCE [LARGE SCALE GENOMIC DNA]</scope>
    <source>
        <strain evidence="1 2">CCM 7228</strain>
    </source>
</reference>
<evidence type="ECO:0000313" key="2">
    <source>
        <dbReference type="Proteomes" id="UP001589854"/>
    </source>
</evidence>